<dbReference type="EMBL" id="JAHRIQ010083344">
    <property type="protein sequence ID" value="MEQ2248660.1"/>
    <property type="molecule type" value="Genomic_DNA"/>
</dbReference>
<keyword evidence="3" id="KW-1185">Reference proteome</keyword>
<accession>A0ABV0UW63</accession>
<feature type="region of interest" description="Disordered" evidence="1">
    <location>
        <begin position="79"/>
        <end position="120"/>
    </location>
</feature>
<evidence type="ECO:0000256" key="1">
    <source>
        <dbReference type="SAM" id="MobiDB-lite"/>
    </source>
</evidence>
<reference evidence="2 3" key="1">
    <citation type="submission" date="2021-06" db="EMBL/GenBank/DDBJ databases">
        <authorList>
            <person name="Palmer J.M."/>
        </authorList>
    </citation>
    <scope>NUCLEOTIDE SEQUENCE [LARGE SCALE GENOMIC DNA]</scope>
    <source>
        <strain evidence="3">if_2019</strain>
        <tissue evidence="2">Muscle</tissue>
    </source>
</reference>
<gene>
    <name evidence="2" type="ORF">ILYODFUR_021229</name>
</gene>
<evidence type="ECO:0000313" key="2">
    <source>
        <dbReference type="EMBL" id="MEQ2248660.1"/>
    </source>
</evidence>
<comment type="caution">
    <text evidence="2">The sequence shown here is derived from an EMBL/GenBank/DDBJ whole genome shotgun (WGS) entry which is preliminary data.</text>
</comment>
<sequence length="144" mass="16258">MKLCQVTLWSCTQYPVLLSSRGSDLPFSRGLSLYVISSWLSLVPRLLWLSYERTLLTLHRAPSTRTSTRCQVYLPKQEKQLTRIKSPSTGTHQSFRIGLGPTEASSGKTSNKRKKPSSSCNMLAFQPWAKATAEDRQPETCIHQ</sequence>
<name>A0ABV0UW63_9TELE</name>
<evidence type="ECO:0000313" key="3">
    <source>
        <dbReference type="Proteomes" id="UP001482620"/>
    </source>
</evidence>
<protein>
    <submittedName>
        <fullName evidence="2">Uncharacterized protein</fullName>
    </submittedName>
</protein>
<organism evidence="2 3">
    <name type="scientific">Ilyodon furcidens</name>
    <name type="common">goldbreast splitfin</name>
    <dbReference type="NCBI Taxonomy" id="33524"/>
    <lineage>
        <taxon>Eukaryota</taxon>
        <taxon>Metazoa</taxon>
        <taxon>Chordata</taxon>
        <taxon>Craniata</taxon>
        <taxon>Vertebrata</taxon>
        <taxon>Euteleostomi</taxon>
        <taxon>Actinopterygii</taxon>
        <taxon>Neopterygii</taxon>
        <taxon>Teleostei</taxon>
        <taxon>Neoteleostei</taxon>
        <taxon>Acanthomorphata</taxon>
        <taxon>Ovalentaria</taxon>
        <taxon>Atherinomorphae</taxon>
        <taxon>Cyprinodontiformes</taxon>
        <taxon>Goodeidae</taxon>
        <taxon>Ilyodon</taxon>
    </lineage>
</organism>
<feature type="compositionally biased region" description="Polar residues" evidence="1">
    <location>
        <begin position="83"/>
        <end position="94"/>
    </location>
</feature>
<dbReference type="Proteomes" id="UP001482620">
    <property type="component" value="Unassembled WGS sequence"/>
</dbReference>
<proteinExistence type="predicted"/>